<dbReference type="Proteomes" id="UP001239267">
    <property type="component" value="Unassembled WGS sequence"/>
</dbReference>
<dbReference type="AlphaFoldDB" id="A0AAJ1SPJ7"/>
<dbReference type="GO" id="GO:0005576">
    <property type="term" value="C:extracellular region"/>
    <property type="evidence" value="ECO:0007669"/>
    <property type="project" value="TreeGrafter"/>
</dbReference>
<dbReference type="PANTHER" id="PTHR30085">
    <property type="entry name" value="AMINO ACID ABC TRANSPORTER PERMEASE"/>
    <property type="match status" value="1"/>
</dbReference>
<dbReference type="SUPFAM" id="SSF53850">
    <property type="entry name" value="Periplasmic binding protein-like II"/>
    <property type="match status" value="1"/>
</dbReference>
<dbReference type="InterPro" id="IPR018313">
    <property type="entry name" value="SBP_3_CS"/>
</dbReference>
<dbReference type="Pfam" id="PF00497">
    <property type="entry name" value="SBP_bac_3"/>
    <property type="match status" value="1"/>
</dbReference>
<dbReference type="Gene3D" id="3.40.190.10">
    <property type="entry name" value="Periplasmic binding protein-like II"/>
    <property type="match status" value="2"/>
</dbReference>
<dbReference type="GO" id="GO:0030288">
    <property type="term" value="C:outer membrane-bounded periplasmic space"/>
    <property type="evidence" value="ECO:0007669"/>
    <property type="project" value="TreeGrafter"/>
</dbReference>
<dbReference type="CDD" id="cd13690">
    <property type="entry name" value="PBP2_GluB"/>
    <property type="match status" value="1"/>
</dbReference>
<comment type="caution">
    <text evidence="7">The sequence shown here is derived from an EMBL/GenBank/DDBJ whole genome shotgun (WGS) entry which is preliminary data.</text>
</comment>
<feature type="chain" id="PRO_5042541731" evidence="5">
    <location>
        <begin position="20"/>
        <end position="288"/>
    </location>
</feature>
<protein>
    <submittedName>
        <fullName evidence="7">Glutamate transport system substrate-binding protein</fullName>
    </submittedName>
</protein>
<keyword evidence="8" id="KW-1185">Reference proteome</keyword>
<dbReference type="PROSITE" id="PS01039">
    <property type="entry name" value="SBP_BACTERIAL_3"/>
    <property type="match status" value="1"/>
</dbReference>
<evidence type="ECO:0000256" key="5">
    <source>
        <dbReference type="SAM" id="SignalP"/>
    </source>
</evidence>
<reference evidence="7 8" key="1">
    <citation type="submission" date="2023-07" db="EMBL/GenBank/DDBJ databases">
        <title>Sorghum-associated microbial communities from plants grown in Nebraska, USA.</title>
        <authorList>
            <person name="Schachtman D."/>
        </authorList>
    </citation>
    <scope>NUCLEOTIDE SEQUENCE [LARGE SCALE GENOMIC DNA]</scope>
    <source>
        <strain evidence="7 8">DS1001</strain>
    </source>
</reference>
<evidence type="ECO:0000256" key="4">
    <source>
        <dbReference type="RuleBase" id="RU003744"/>
    </source>
</evidence>
<feature type="signal peptide" evidence="5">
    <location>
        <begin position="1"/>
        <end position="19"/>
    </location>
</feature>
<dbReference type="PROSITE" id="PS51257">
    <property type="entry name" value="PROKAR_LIPOPROTEIN"/>
    <property type="match status" value="1"/>
</dbReference>
<evidence type="ECO:0000259" key="6">
    <source>
        <dbReference type="SMART" id="SM00062"/>
    </source>
</evidence>
<evidence type="ECO:0000256" key="1">
    <source>
        <dbReference type="ARBA" id="ARBA00010333"/>
    </source>
</evidence>
<evidence type="ECO:0000256" key="2">
    <source>
        <dbReference type="ARBA" id="ARBA00022448"/>
    </source>
</evidence>
<dbReference type="InterPro" id="IPR001638">
    <property type="entry name" value="Solute-binding_3/MltF_N"/>
</dbReference>
<keyword evidence="2" id="KW-0813">Transport</keyword>
<evidence type="ECO:0000256" key="3">
    <source>
        <dbReference type="ARBA" id="ARBA00022729"/>
    </source>
</evidence>
<evidence type="ECO:0000313" key="8">
    <source>
        <dbReference type="Proteomes" id="UP001239267"/>
    </source>
</evidence>
<gene>
    <name evidence="7" type="ORF">J2T23_000541</name>
</gene>
<dbReference type="GO" id="GO:0006865">
    <property type="term" value="P:amino acid transport"/>
    <property type="evidence" value="ECO:0007669"/>
    <property type="project" value="TreeGrafter"/>
</dbReference>
<dbReference type="SMART" id="SM00062">
    <property type="entry name" value="PBPb"/>
    <property type="match status" value="1"/>
</dbReference>
<sequence length="288" mass="30783">MKKLRILAPIAIAATLALGATGCGNSTAPAASSPVESFPAGTTMAKIQQRGKIIVGVKFDQPMFGVKNPVTGDMEGLDIELAKLLAKDLTGSEDNVEYVEAVTANREAFLQQGKVDAILASYAVTDERKKAVAFEGPYLESGVSTMVRNDDSSISNKDDLNGKPVCTTTGARAAQLLPTLAPQAKLTLFGTYSECAQALKQKRVDAVVTNESLLLGLMDQNKGDFKLVGDYMASEEYAIGSAKDDTAWHDYLDGFLKKIEDNGEWKKAYDNTIGTVKPSDVTPPHVTL</sequence>
<evidence type="ECO:0000313" key="7">
    <source>
        <dbReference type="EMBL" id="MDQ0144667.1"/>
    </source>
</evidence>
<proteinExistence type="inferred from homology"/>
<name>A0AAJ1SPJ7_9MICC</name>
<organism evidence="7 8">
    <name type="scientific">Pseudarthrobacter niigatensis</name>
    <dbReference type="NCBI Taxonomy" id="369935"/>
    <lineage>
        <taxon>Bacteria</taxon>
        <taxon>Bacillati</taxon>
        <taxon>Actinomycetota</taxon>
        <taxon>Actinomycetes</taxon>
        <taxon>Micrococcales</taxon>
        <taxon>Micrococcaceae</taxon>
        <taxon>Pseudarthrobacter</taxon>
    </lineage>
</organism>
<dbReference type="EMBL" id="JAUSTB010000001">
    <property type="protein sequence ID" value="MDQ0144667.1"/>
    <property type="molecule type" value="Genomic_DNA"/>
</dbReference>
<accession>A0AAJ1SPJ7</accession>
<comment type="similarity">
    <text evidence="1 4">Belongs to the bacterial solute-binding protein 3 family.</text>
</comment>
<dbReference type="InterPro" id="IPR051455">
    <property type="entry name" value="Bact_solute-bind_prot3"/>
</dbReference>
<keyword evidence="3 5" id="KW-0732">Signal</keyword>
<feature type="domain" description="Solute-binding protein family 3/N-terminal" evidence="6">
    <location>
        <begin position="52"/>
        <end position="276"/>
    </location>
</feature>
<dbReference type="RefSeq" id="WP_307356881.1">
    <property type="nucleotide sequence ID" value="NZ_JAUSTB010000001.1"/>
</dbReference>
<dbReference type="PANTHER" id="PTHR30085:SF6">
    <property type="entry name" value="ABC TRANSPORTER GLUTAMINE-BINDING PROTEIN GLNH"/>
    <property type="match status" value="1"/>
</dbReference>